<reference evidence="8" key="1">
    <citation type="submission" date="2015-06" db="EMBL/GenBank/DDBJ databases">
        <authorList>
            <person name="Radhakrishnan Rajesh"/>
            <person name="Underwood Anthony"/>
            <person name="Al-Shahib Ali"/>
        </authorList>
    </citation>
    <scope>NUCLEOTIDE SEQUENCE [LARGE SCALE GENOMIC DNA]</scope>
    <source>
        <strain evidence="8">P19_London_7_VIM_2_05_10</strain>
    </source>
</reference>
<dbReference type="EMBL" id="CVVU01000248">
    <property type="protein sequence ID" value="CRP86294.1"/>
    <property type="molecule type" value="Genomic_DNA"/>
</dbReference>
<sequence>MTKPTTPPTTTSAPLPVLRTLQSAPVMRALGVDLSTLDQEKRTVEIAVSSEYPVRQWFGMEVLDHTDAAIDLERMRSGAPVLIQHERHSAWSQVGVVEEVWLAADRKLRARIRFSKGDEGSRIFNDIADGIRQNVSVGYIPLEMVLERSENGLDHYRVTRWQPFEVSVVSVPADPSVGVGRSQAETTHTVIVRGSTMPKENTPADPTTVTADPLVAERARVADIIALGDRFGQRDLATEAVGKGHSVDQFRALLLERQAPAAPKPVAISAPKDGERDLPGFAKDVSARSLGLTDKEIGEYSLMRAMNAYAEKDWSKAGLEREVNIALGDTLKKEARGFYVPHDLLMAGYRAGMSKGEVGKGGELVATELRISEFVDILRNKTVMARLGMRLLGGLVGDLDLPKKVSGSNFYWLGEGQNVPDSSFDLSTVPLSPKTIGGAIPVTRRLRKQASKSIEALIISDLIDGLGVAIDLAMLTGTGADNMPLGLLNAAGIPALSYLAAGIDFDAVVEMETKAATFNVEGDSLAYLTSPVQRGAAKRKQVFDGTGERVWTRDNEVNGYKATASNQVPADTWVYGDFSQIVCGMWGVLDLKPDPYALAGSDGLMLRVFQDVDAAIRRTESFVIAKKAAA</sequence>
<accession>A0A9P1RDI4</accession>
<proteinExistence type="predicted"/>
<organism evidence="7 8">
    <name type="scientific">Pseudomonas aeruginosa</name>
    <dbReference type="NCBI Taxonomy" id="287"/>
    <lineage>
        <taxon>Bacteria</taxon>
        <taxon>Pseudomonadati</taxon>
        <taxon>Pseudomonadota</taxon>
        <taxon>Gammaproteobacteria</taxon>
        <taxon>Pseudomonadales</taxon>
        <taxon>Pseudomonadaceae</taxon>
        <taxon>Pseudomonas</taxon>
    </lineage>
</organism>
<dbReference type="SUPFAM" id="SSF56563">
    <property type="entry name" value="Major capsid protein gp5"/>
    <property type="match status" value="1"/>
</dbReference>
<evidence type="ECO:0000256" key="3">
    <source>
        <dbReference type="ARBA" id="ARBA00022670"/>
    </source>
</evidence>
<protein>
    <submittedName>
        <fullName evidence="7">Phage capsid family protein</fullName>
    </submittedName>
</protein>
<feature type="domain" description="Phage capsid-like C-terminal" evidence="6">
    <location>
        <begin position="361"/>
        <end position="626"/>
    </location>
</feature>
<dbReference type="InterPro" id="IPR054612">
    <property type="entry name" value="Phage_capsid-like_C"/>
</dbReference>
<keyword evidence="3" id="KW-0645">Protease</keyword>
<dbReference type="Gene3D" id="3.30.2400.10">
    <property type="entry name" value="Major capsid protein gp5"/>
    <property type="match status" value="1"/>
</dbReference>
<keyword evidence="4" id="KW-0378">Hydrolase</keyword>
<evidence type="ECO:0000256" key="4">
    <source>
        <dbReference type="ARBA" id="ARBA00022801"/>
    </source>
</evidence>
<evidence type="ECO:0000313" key="7">
    <source>
        <dbReference type="EMBL" id="CRP86294.1"/>
    </source>
</evidence>
<dbReference type="Proteomes" id="UP000045039">
    <property type="component" value="Unassembled WGS sequence"/>
</dbReference>
<evidence type="ECO:0000313" key="8">
    <source>
        <dbReference type="Proteomes" id="UP000045039"/>
    </source>
</evidence>
<dbReference type="GO" id="GO:0006508">
    <property type="term" value="P:proteolysis"/>
    <property type="evidence" value="ECO:0007669"/>
    <property type="project" value="UniProtKB-KW"/>
</dbReference>
<name>A0A9P1RDI4_PSEAI</name>
<evidence type="ECO:0000259" key="5">
    <source>
        <dbReference type="Pfam" id="PF04586"/>
    </source>
</evidence>
<evidence type="ECO:0000256" key="2">
    <source>
        <dbReference type="ARBA" id="ARBA00022612"/>
    </source>
</evidence>
<feature type="domain" description="Prohead serine protease" evidence="5">
    <location>
        <begin position="79"/>
        <end position="180"/>
    </location>
</feature>
<dbReference type="InterPro" id="IPR024455">
    <property type="entry name" value="Phage_capsid"/>
</dbReference>
<dbReference type="RefSeq" id="WP_042855581.1">
    <property type="nucleotide sequence ID" value="NZ_CVVU01000248.1"/>
</dbReference>
<dbReference type="AlphaFoldDB" id="A0A9P1RDI4"/>
<keyword evidence="2" id="KW-1188">Viral release from host cell</keyword>
<dbReference type="InterPro" id="IPR054613">
    <property type="entry name" value="Peptidase_S78_dom"/>
</dbReference>
<gene>
    <name evidence="7" type="ORF">PAERUG_P19_London_7_VIM_2_05_10_05805</name>
</gene>
<comment type="subcellular location">
    <subcellularLocation>
        <location evidence="1">Virion</location>
    </subcellularLocation>
</comment>
<comment type="caution">
    <text evidence="7">The sequence shown here is derived from an EMBL/GenBank/DDBJ whole genome shotgun (WGS) entry which is preliminary data.</text>
</comment>
<evidence type="ECO:0000259" key="6">
    <source>
        <dbReference type="Pfam" id="PF05065"/>
    </source>
</evidence>
<dbReference type="Pfam" id="PF04586">
    <property type="entry name" value="Peptidase_S78"/>
    <property type="match status" value="1"/>
</dbReference>
<dbReference type="NCBIfam" id="TIGR01554">
    <property type="entry name" value="major_cap_HK97"/>
    <property type="match status" value="1"/>
</dbReference>
<evidence type="ECO:0000256" key="1">
    <source>
        <dbReference type="ARBA" id="ARBA00004328"/>
    </source>
</evidence>
<dbReference type="Pfam" id="PF05065">
    <property type="entry name" value="Phage_capsid"/>
    <property type="match status" value="1"/>
</dbReference>
<dbReference type="GO" id="GO:0008233">
    <property type="term" value="F:peptidase activity"/>
    <property type="evidence" value="ECO:0007669"/>
    <property type="project" value="UniProtKB-KW"/>
</dbReference>